<gene>
    <name evidence="3" type="ORF">CLV94_3295</name>
</gene>
<accession>A0A495LZE2</accession>
<dbReference type="Pfam" id="PF11396">
    <property type="entry name" value="PepSY_like"/>
    <property type="match status" value="1"/>
</dbReference>
<proteinExistence type="predicted"/>
<keyword evidence="1" id="KW-0732">Signal</keyword>
<feature type="signal peptide" evidence="1">
    <location>
        <begin position="1"/>
        <end position="21"/>
    </location>
</feature>
<reference evidence="3 4" key="1">
    <citation type="submission" date="2018-10" db="EMBL/GenBank/DDBJ databases">
        <title>Genomic Encyclopedia of Archaeal and Bacterial Type Strains, Phase II (KMG-II): from individual species to whole genera.</title>
        <authorList>
            <person name="Goeker M."/>
        </authorList>
    </citation>
    <scope>NUCLEOTIDE SEQUENCE [LARGE SCALE GENOMIC DNA]</scope>
    <source>
        <strain evidence="3 4">DSM 29537</strain>
    </source>
</reference>
<dbReference type="EMBL" id="RBLC01000006">
    <property type="protein sequence ID" value="RKS18485.1"/>
    <property type="molecule type" value="Genomic_DNA"/>
</dbReference>
<feature type="chain" id="PRO_5019816811" evidence="1">
    <location>
        <begin position="22"/>
        <end position="157"/>
    </location>
</feature>
<dbReference type="RefSeq" id="WP_121377566.1">
    <property type="nucleotide sequence ID" value="NZ_RBLC01000006.1"/>
</dbReference>
<evidence type="ECO:0000259" key="2">
    <source>
        <dbReference type="Pfam" id="PF11396"/>
    </source>
</evidence>
<evidence type="ECO:0000256" key="1">
    <source>
        <dbReference type="SAM" id="SignalP"/>
    </source>
</evidence>
<dbReference type="OrthoDB" id="710080at2"/>
<name>A0A495LZE2_9FLAO</name>
<dbReference type="SUPFAM" id="SSF160574">
    <property type="entry name" value="BT0923-like"/>
    <property type="match status" value="1"/>
</dbReference>
<evidence type="ECO:0000313" key="3">
    <source>
        <dbReference type="EMBL" id="RKS18485.1"/>
    </source>
</evidence>
<comment type="caution">
    <text evidence="3">The sequence shown here is derived from an EMBL/GenBank/DDBJ whole genome shotgun (WGS) entry which is preliminary data.</text>
</comment>
<dbReference type="Proteomes" id="UP000277579">
    <property type="component" value="Unassembled WGS sequence"/>
</dbReference>
<dbReference type="InterPro" id="IPR021533">
    <property type="entry name" value="PepSY-like"/>
</dbReference>
<keyword evidence="4" id="KW-1185">Reference proteome</keyword>
<feature type="domain" description="Putative beta-lactamase-inhibitor-like PepSY-like" evidence="2">
    <location>
        <begin position="74"/>
        <end position="153"/>
    </location>
</feature>
<dbReference type="PROSITE" id="PS51257">
    <property type="entry name" value="PROKAR_LIPOPROTEIN"/>
    <property type="match status" value="1"/>
</dbReference>
<evidence type="ECO:0000313" key="4">
    <source>
        <dbReference type="Proteomes" id="UP000277579"/>
    </source>
</evidence>
<sequence>MKTIKNVLLAGFFASFMLILASCSSDDNENNNSNVIESSALPENARNFITTHFPEATYTLVKQNSVADDDGSIYDVYLSNGFEIDFNANGNWTDVDGNTQAVPAAIIPASITSYVTANYAGQTINTIEIEVTGYDIELSSGLDLVFNAQGEFIRADS</sequence>
<dbReference type="AlphaFoldDB" id="A0A495LZE2"/>
<dbReference type="Gene3D" id="3.40.1420.30">
    <property type="match status" value="1"/>
</dbReference>
<organism evidence="3 4">
    <name type="scientific">Flavobacterium endophyticum</name>
    <dbReference type="NCBI Taxonomy" id="1540163"/>
    <lineage>
        <taxon>Bacteria</taxon>
        <taxon>Pseudomonadati</taxon>
        <taxon>Bacteroidota</taxon>
        <taxon>Flavobacteriia</taxon>
        <taxon>Flavobacteriales</taxon>
        <taxon>Flavobacteriaceae</taxon>
        <taxon>Flavobacterium</taxon>
    </lineage>
</organism>
<protein>
    <submittedName>
        <fullName evidence="3">Putative PepSY-like beta-lactamase-inhibitor</fullName>
    </submittedName>
</protein>